<dbReference type="Pfam" id="PF14520">
    <property type="entry name" value="HHH_5"/>
    <property type="match status" value="1"/>
</dbReference>
<dbReference type="InterPro" id="IPR027417">
    <property type="entry name" value="P-loop_NTPase"/>
</dbReference>
<evidence type="ECO:0000256" key="4">
    <source>
        <dbReference type="ARBA" id="ARBA00022806"/>
    </source>
</evidence>
<dbReference type="SMART" id="SM00278">
    <property type="entry name" value="HhH1"/>
    <property type="match status" value="2"/>
</dbReference>
<evidence type="ECO:0000259" key="9">
    <source>
        <dbReference type="PROSITE" id="PS51194"/>
    </source>
</evidence>
<dbReference type="SUPFAM" id="SSF52540">
    <property type="entry name" value="P-loop containing nucleoside triphosphate hydrolases"/>
    <property type="match status" value="1"/>
</dbReference>
<evidence type="ECO:0000256" key="6">
    <source>
        <dbReference type="ARBA" id="ARBA00023125"/>
    </source>
</evidence>
<feature type="domain" description="Helicase ATP-binding" evidence="8">
    <location>
        <begin position="23"/>
        <end position="190"/>
    </location>
</feature>
<name>A0A7J2TIB3_ARCFL</name>
<dbReference type="PROSITE" id="PS51192">
    <property type="entry name" value="HELICASE_ATP_BIND_1"/>
    <property type="match status" value="1"/>
</dbReference>
<dbReference type="SUPFAM" id="SSF47781">
    <property type="entry name" value="RuvA domain 2-like"/>
    <property type="match status" value="1"/>
</dbReference>
<dbReference type="NCBIfam" id="NF010337">
    <property type="entry name" value="PRK13766.1"/>
    <property type="match status" value="1"/>
</dbReference>
<evidence type="ECO:0000259" key="8">
    <source>
        <dbReference type="PROSITE" id="PS51192"/>
    </source>
</evidence>
<dbReference type="SUPFAM" id="SSF52980">
    <property type="entry name" value="Restriction endonuclease-like"/>
    <property type="match status" value="1"/>
</dbReference>
<dbReference type="PROSITE" id="PS51194">
    <property type="entry name" value="HELICASE_CTER"/>
    <property type="match status" value="1"/>
</dbReference>
<evidence type="ECO:0000256" key="1">
    <source>
        <dbReference type="ARBA" id="ARBA00022741"/>
    </source>
</evidence>
<keyword evidence="6" id="KW-0238">DNA-binding</keyword>
<keyword evidence="5" id="KW-0067">ATP-binding</keyword>
<evidence type="ECO:0000256" key="5">
    <source>
        <dbReference type="ARBA" id="ARBA00022840"/>
    </source>
</evidence>
<evidence type="ECO:0000256" key="7">
    <source>
        <dbReference type="ARBA" id="ARBA00023204"/>
    </source>
</evidence>
<keyword evidence="7" id="KW-0234">DNA repair</keyword>
<dbReference type="FunFam" id="3.40.50.300:FF:001992">
    <property type="entry name" value="ATP-dependent RNA helicase, putative"/>
    <property type="match status" value="1"/>
</dbReference>
<evidence type="ECO:0000256" key="3">
    <source>
        <dbReference type="ARBA" id="ARBA00022801"/>
    </source>
</evidence>
<dbReference type="InterPro" id="IPR006166">
    <property type="entry name" value="ERCC4_domain"/>
</dbReference>
<dbReference type="SMART" id="SM00891">
    <property type="entry name" value="ERCC4"/>
    <property type="match status" value="1"/>
</dbReference>
<dbReference type="PANTHER" id="PTHR14025">
    <property type="entry name" value="FANCONI ANEMIA GROUP M FANCM FAMILY MEMBER"/>
    <property type="match status" value="1"/>
</dbReference>
<dbReference type="CDD" id="cd20075">
    <property type="entry name" value="XPF_nuclease_XPF_arch"/>
    <property type="match status" value="1"/>
</dbReference>
<gene>
    <name evidence="10" type="ORF">ENP88_04275</name>
</gene>
<accession>A0A7J2TIB3</accession>
<sequence>MEYVTHPLIKERTIERRIYQLSIATNALLKNTLVVIPTGLGKTTIAALVIASRLLNENGKVLFLAPTRPLVEQHANFLRRTLKIEESEIVAMSGEDEPEKRKKMWEKARIVVATPQVVENDIIASRISLDDFVLLIFDEAHRAVGNYSYVFIAREYMQRAKNPLILGLTASPGSDPERIMEIVRNLFIEGIELRTEFDEDVRSYISEKEIEWVRVEIPKEIAAVREKLENCIKIRLKRLKDIGFEIPEKSTKKELLEFQQIIQEELSKSQKQELFDALTTIAEILKLSHAVELIETQSVESFRSYAGKILKEASSRGGSKASKNISNDPNFRDALMLSLRISKEHPKILKLKEIVLEQLKNNPDSRIIVFTNYRDSADFLVAELSTIAPTSKFIGQADREDEKGMKQREQIEVLEKFRDGIYKILVATSVGEEGLDIPSTDLVVFYEAIPSEIRAIQRKGRTGRTRKGRIVVLMAKGTRDEIYYFLSLKKERAMYEKVREVKAIIERQKKPVEQLKLECDSGIKILVDSREMRSEVVKHLRSIGAKIEVKNLEVADYVLSDRVAVERKTVEDFSDSIVENRLFQQMMKMKAYQRPVVIIEGDNLYQRLHPNAIRGAIATIAVDFGIPVIRTKDERETAEILFAIAKREQEERRREIVEHRDKTKRTIKEEQEYIVSAISGVGGVIAKNLLEHFQTIERIATASEKELMEVPKVGEKTAKRIRLLMTTPYSEAEKYDIENL</sequence>
<dbReference type="Pfam" id="PF00270">
    <property type="entry name" value="DEAD"/>
    <property type="match status" value="1"/>
</dbReference>
<dbReference type="InterPro" id="IPR010994">
    <property type="entry name" value="RuvA_2-like"/>
</dbReference>
<dbReference type="InterPro" id="IPR003583">
    <property type="entry name" value="Hlx-hairpin-Hlx_DNA-bd_motif"/>
</dbReference>
<dbReference type="EMBL" id="DSLA01000068">
    <property type="protein sequence ID" value="HEH35360.1"/>
    <property type="molecule type" value="Genomic_DNA"/>
</dbReference>
<dbReference type="SMART" id="SM00490">
    <property type="entry name" value="HELICc"/>
    <property type="match status" value="1"/>
</dbReference>
<reference evidence="10" key="1">
    <citation type="journal article" date="2020" name="mSystems">
        <title>Genome- and Community-Level Interaction Insights into Carbon Utilization and Element Cycling Functions of Hydrothermarchaeota in Hydrothermal Sediment.</title>
        <authorList>
            <person name="Zhou Z."/>
            <person name="Liu Y."/>
            <person name="Xu W."/>
            <person name="Pan J."/>
            <person name="Luo Z.H."/>
            <person name="Li M."/>
        </authorList>
    </citation>
    <scope>NUCLEOTIDE SEQUENCE [LARGE SCALE GENOMIC DNA]</scope>
    <source>
        <strain evidence="10">SpSt-26</strain>
    </source>
</reference>
<keyword evidence="4 10" id="KW-0347">Helicase</keyword>
<dbReference type="GO" id="GO:0004518">
    <property type="term" value="F:nuclease activity"/>
    <property type="evidence" value="ECO:0007669"/>
    <property type="project" value="InterPro"/>
</dbReference>
<evidence type="ECO:0000313" key="10">
    <source>
        <dbReference type="EMBL" id="HEH35360.1"/>
    </source>
</evidence>
<dbReference type="GO" id="GO:0004386">
    <property type="term" value="F:helicase activity"/>
    <property type="evidence" value="ECO:0007669"/>
    <property type="project" value="UniProtKB-KW"/>
</dbReference>
<dbReference type="Gene3D" id="3.40.50.10130">
    <property type="match status" value="1"/>
</dbReference>
<dbReference type="Gene3D" id="1.20.1320.20">
    <property type="entry name" value="hef helicase domain"/>
    <property type="match status" value="1"/>
</dbReference>
<proteinExistence type="predicted"/>
<dbReference type="InterPro" id="IPR041755">
    <property type="entry name" value="Hef_ID"/>
</dbReference>
<dbReference type="Gene3D" id="1.10.150.20">
    <property type="entry name" value="5' to 3' exonuclease, C-terminal subdomain"/>
    <property type="match status" value="1"/>
</dbReference>
<organism evidence="10">
    <name type="scientific">Archaeoglobus fulgidus</name>
    <dbReference type="NCBI Taxonomy" id="2234"/>
    <lineage>
        <taxon>Archaea</taxon>
        <taxon>Methanobacteriati</taxon>
        <taxon>Methanobacteriota</taxon>
        <taxon>Archaeoglobi</taxon>
        <taxon>Archaeoglobales</taxon>
        <taxon>Archaeoglobaceae</taxon>
        <taxon>Archaeoglobus</taxon>
    </lineage>
</organism>
<dbReference type="InterPro" id="IPR001650">
    <property type="entry name" value="Helicase_C-like"/>
</dbReference>
<dbReference type="SMART" id="SM00487">
    <property type="entry name" value="DEXDc"/>
    <property type="match status" value="1"/>
</dbReference>
<evidence type="ECO:0000256" key="2">
    <source>
        <dbReference type="ARBA" id="ARBA00022763"/>
    </source>
</evidence>
<keyword evidence="1" id="KW-0547">Nucleotide-binding</keyword>
<dbReference type="InterPro" id="IPR014001">
    <property type="entry name" value="Helicase_ATP-bd"/>
</dbReference>
<dbReference type="AlphaFoldDB" id="A0A7J2TIB3"/>
<dbReference type="PANTHER" id="PTHR14025:SF20">
    <property type="entry name" value="FANCONI ANEMIA GROUP M PROTEIN"/>
    <property type="match status" value="1"/>
</dbReference>
<dbReference type="GO" id="GO:0003677">
    <property type="term" value="F:DNA binding"/>
    <property type="evidence" value="ECO:0007669"/>
    <property type="project" value="UniProtKB-KW"/>
</dbReference>
<protein>
    <submittedName>
        <fullName evidence="10">DEAD/DEAH box helicase</fullName>
    </submittedName>
</protein>
<dbReference type="GO" id="GO:0140097">
    <property type="term" value="F:catalytic activity, acting on DNA"/>
    <property type="evidence" value="ECO:0007669"/>
    <property type="project" value="UniProtKB-ARBA"/>
</dbReference>
<feature type="domain" description="Helicase C-terminal" evidence="9">
    <location>
        <begin position="350"/>
        <end position="523"/>
    </location>
</feature>
<comment type="caution">
    <text evidence="10">The sequence shown here is derived from an EMBL/GenBank/DDBJ whole genome shotgun (WGS) entry which is preliminary data.</text>
</comment>
<dbReference type="GO" id="GO:0016787">
    <property type="term" value="F:hydrolase activity"/>
    <property type="evidence" value="ECO:0007669"/>
    <property type="project" value="UniProtKB-KW"/>
</dbReference>
<dbReference type="GO" id="GO:0006281">
    <property type="term" value="P:DNA repair"/>
    <property type="evidence" value="ECO:0007669"/>
    <property type="project" value="UniProtKB-KW"/>
</dbReference>
<dbReference type="Pfam" id="PF00271">
    <property type="entry name" value="Helicase_C"/>
    <property type="match status" value="1"/>
</dbReference>
<dbReference type="InterPro" id="IPR011545">
    <property type="entry name" value="DEAD/DEAH_box_helicase_dom"/>
</dbReference>
<dbReference type="Gene3D" id="3.40.50.300">
    <property type="entry name" value="P-loop containing nucleotide triphosphate hydrolases"/>
    <property type="match status" value="2"/>
</dbReference>
<dbReference type="Pfam" id="PF21210">
    <property type="entry name" value="RNA_helicase_helical"/>
    <property type="match status" value="1"/>
</dbReference>
<keyword evidence="3" id="KW-0378">Hydrolase</keyword>
<keyword evidence="2" id="KW-0227">DNA damage</keyword>
<dbReference type="CDD" id="cd12089">
    <property type="entry name" value="Hef_ID"/>
    <property type="match status" value="1"/>
</dbReference>
<dbReference type="InterPro" id="IPR011335">
    <property type="entry name" value="Restrct_endonuc-II-like"/>
</dbReference>
<dbReference type="Pfam" id="PF02732">
    <property type="entry name" value="ERCC4"/>
    <property type="match status" value="1"/>
</dbReference>
<dbReference type="GO" id="GO:0005524">
    <property type="term" value="F:ATP binding"/>
    <property type="evidence" value="ECO:0007669"/>
    <property type="project" value="UniProtKB-KW"/>
</dbReference>